<sequence>MKNIVKLLIITFLSANVVSCTEGFEDINTNPNEVSEINPSSMLNPVIYNIASNNARKNYDITSQLMQVHFPYPSITGDVHRYHITVGTGSSVWNAAYDALGNVNEMLNKSFELEDENYTAINLTLRAMIVSNLTDMFGSVPFSEAFQAEQGNFTPKFDKQQDIYTQILNDLEQANHLYNLEESLLYASDLLYQNDLVKWKKFTNSLRLRLLLRVSDRQPDAWQQIETMLHNPTVYPVFEDNSDAAVLTVTGVTPNLSPWPREQDFSNARTYASFFIDQLNELEDPRLPIFANEAKDLEGNTIGYLGIPAGFDNAGSDFPYTPSGLKQPLIIAPMPIILMSYSELQFIKAEAALKGHFNDAEGHYKEGVKSSIEFWTNQNFDETYFDNSFAAYDGSLERIMLQKYLSLFFTDYQQWSEYRRTGFPILPVTNSMENNGVMPSRMLYPDSPNIYNSENYDQAVQEMGGNTINAKVWWDVN</sequence>
<keyword evidence="2" id="KW-1185">Reference proteome</keyword>
<protein>
    <submittedName>
        <fullName evidence="1">SusD/RagB family nutrient-binding outer membrane lipoprotein</fullName>
    </submittedName>
</protein>
<evidence type="ECO:0000313" key="1">
    <source>
        <dbReference type="EMBL" id="MBA5628975.1"/>
    </source>
</evidence>
<gene>
    <name evidence="1" type="ORF">HU137_04230</name>
</gene>
<keyword evidence="1" id="KW-0449">Lipoprotein</keyword>
<dbReference type="SUPFAM" id="SSF48452">
    <property type="entry name" value="TPR-like"/>
    <property type="match status" value="1"/>
</dbReference>
<dbReference type="InterPro" id="IPR011990">
    <property type="entry name" value="TPR-like_helical_dom_sf"/>
</dbReference>
<dbReference type="InterPro" id="IPR041662">
    <property type="entry name" value="SusD-like_2"/>
</dbReference>
<dbReference type="Proteomes" id="UP000552241">
    <property type="component" value="Unassembled WGS sequence"/>
</dbReference>
<proteinExistence type="predicted"/>
<organism evidence="1 2">
    <name type="scientific">Moheibacter lacus</name>
    <dbReference type="NCBI Taxonomy" id="2745851"/>
    <lineage>
        <taxon>Bacteria</taxon>
        <taxon>Pseudomonadati</taxon>
        <taxon>Bacteroidota</taxon>
        <taxon>Flavobacteriia</taxon>
        <taxon>Flavobacteriales</taxon>
        <taxon>Weeksellaceae</taxon>
        <taxon>Moheibacter</taxon>
    </lineage>
</organism>
<dbReference type="AlphaFoldDB" id="A0A838ZPX1"/>
<dbReference type="Pfam" id="PF12771">
    <property type="entry name" value="SusD-like_2"/>
    <property type="match status" value="1"/>
</dbReference>
<dbReference type="Gene3D" id="1.25.40.390">
    <property type="match status" value="1"/>
</dbReference>
<evidence type="ECO:0000313" key="2">
    <source>
        <dbReference type="Proteomes" id="UP000552241"/>
    </source>
</evidence>
<dbReference type="RefSeq" id="WP_182042548.1">
    <property type="nucleotide sequence ID" value="NZ_JACDZE010000001.1"/>
</dbReference>
<accession>A0A838ZPX1</accession>
<comment type="caution">
    <text evidence="1">The sequence shown here is derived from an EMBL/GenBank/DDBJ whole genome shotgun (WGS) entry which is preliminary data.</text>
</comment>
<dbReference type="EMBL" id="JACDZE010000001">
    <property type="protein sequence ID" value="MBA5628975.1"/>
    <property type="molecule type" value="Genomic_DNA"/>
</dbReference>
<name>A0A838ZPX1_9FLAO</name>
<reference evidence="1 2" key="1">
    <citation type="submission" date="2020-07" db="EMBL/GenBank/DDBJ databases">
        <title>Moheibacter lacus sp. nov., a member of the family Flavobacteriaceae isolated from freshwater lake sediment.</title>
        <authorList>
            <person name="Liu Y."/>
        </authorList>
    </citation>
    <scope>NUCLEOTIDE SEQUENCE [LARGE SCALE GENOMIC DNA]</scope>
    <source>
        <strain evidence="1 2">BDHS18</strain>
    </source>
</reference>